<comment type="caution">
    <text evidence="1">The sequence shown here is derived from an EMBL/GenBank/DDBJ whole genome shotgun (WGS) entry which is preliminary data.</text>
</comment>
<gene>
    <name evidence="1" type="ORF">PsYK624_075370</name>
</gene>
<dbReference type="AlphaFoldDB" id="A0A9P3G8U5"/>
<organism evidence="1 2">
    <name type="scientific">Phanerochaete sordida</name>
    <dbReference type="NCBI Taxonomy" id="48140"/>
    <lineage>
        <taxon>Eukaryota</taxon>
        <taxon>Fungi</taxon>
        <taxon>Dikarya</taxon>
        <taxon>Basidiomycota</taxon>
        <taxon>Agaricomycotina</taxon>
        <taxon>Agaricomycetes</taxon>
        <taxon>Polyporales</taxon>
        <taxon>Phanerochaetaceae</taxon>
        <taxon>Phanerochaete</taxon>
    </lineage>
</organism>
<dbReference type="InterPro" id="IPR036047">
    <property type="entry name" value="F-box-like_dom_sf"/>
</dbReference>
<proteinExistence type="predicted"/>
<name>A0A9P3G8U5_9APHY</name>
<protein>
    <recommendedName>
        <fullName evidence="3">F-box domain-containing protein</fullName>
    </recommendedName>
</protein>
<accession>A0A9P3G8U5</accession>
<sequence>MPYVPGELLDHVLQYLDDDKRSLCACSRVSRDIWLPFASQRLFHSVRFHAVVVGFYTHTGYVTFSDLLRFLATCERATQFIRNLVLDGSWRPRPTPNGTPPVFICPLGVDILSGIVAALPSLRTLELRDVELAMPSLMFRMSDLPPFKLEQLTLNYTQVHPLSPPCQRPGFDIPSILPMFSLGTLQVGYGPSRDPSAHPASQIGSLGPAGRATPISHLDVRVTLPDDLDRLSEAIALTAAPACLQSLGLWMIEPQTSADTLASIYALLACPASQGLQTLRINWGYGVYRDQSWEQLLPPLFAPPPLSSVVFTQDLGSQLDLHVFTRTFHASISVLHATSPPTRPTLASRPRKVRLSFLASAKMCAGDAGCRVALLPWASLDALAAAFERPAGHASAPEDWGIEVHVVFAREELSEDVFARMQNTIYGAVREAETRKLLRITWSRGVGRVDVVRPGIVHGDSLLGTVS</sequence>
<dbReference type="CDD" id="cd09917">
    <property type="entry name" value="F-box_SF"/>
    <property type="match status" value="1"/>
</dbReference>
<dbReference type="EMBL" id="BPQB01000021">
    <property type="protein sequence ID" value="GJE91387.1"/>
    <property type="molecule type" value="Genomic_DNA"/>
</dbReference>
<evidence type="ECO:0000313" key="1">
    <source>
        <dbReference type="EMBL" id="GJE91387.1"/>
    </source>
</evidence>
<reference evidence="1 2" key="1">
    <citation type="submission" date="2021-08" db="EMBL/GenBank/DDBJ databases">
        <title>Draft Genome Sequence of Phanerochaete sordida strain YK-624.</title>
        <authorList>
            <person name="Mori T."/>
            <person name="Dohra H."/>
            <person name="Suzuki T."/>
            <person name="Kawagishi H."/>
            <person name="Hirai H."/>
        </authorList>
    </citation>
    <scope>NUCLEOTIDE SEQUENCE [LARGE SCALE GENOMIC DNA]</scope>
    <source>
        <strain evidence="1 2">YK-624</strain>
    </source>
</reference>
<dbReference type="OrthoDB" id="2750645at2759"/>
<evidence type="ECO:0000313" key="2">
    <source>
        <dbReference type="Proteomes" id="UP000703269"/>
    </source>
</evidence>
<dbReference type="SUPFAM" id="SSF81383">
    <property type="entry name" value="F-box domain"/>
    <property type="match status" value="1"/>
</dbReference>
<dbReference type="Proteomes" id="UP000703269">
    <property type="component" value="Unassembled WGS sequence"/>
</dbReference>
<keyword evidence="2" id="KW-1185">Reference proteome</keyword>
<evidence type="ECO:0008006" key="3">
    <source>
        <dbReference type="Google" id="ProtNLM"/>
    </source>
</evidence>